<dbReference type="InterPro" id="IPR051159">
    <property type="entry name" value="Hexapeptide_acetyltransf"/>
</dbReference>
<name>A0A1L3NJ07_CLOSG</name>
<dbReference type="PANTHER" id="PTHR23416">
    <property type="entry name" value="SIALIC ACID SYNTHASE-RELATED"/>
    <property type="match status" value="1"/>
</dbReference>
<sequence length="176" mass="19234">MKVISKIDNKFRYYLNKIRCSAFGKNSYIDKSVKVFFYKGLYLGDFVSIYYNNFIMNENGKISFGNNSHIAPGGYVNCNNSNIIIGNDVAIGPQCCLIAYSNYYKETKTCLDIHTVISGDIKIGSNVFIGSNVTILPGVSIADNCVIGAGSVVNKDICTSGVYAGSPVVKIKDFNI</sequence>
<organism evidence="1 2">
    <name type="scientific">Clostridium sporogenes</name>
    <dbReference type="NCBI Taxonomy" id="1509"/>
    <lineage>
        <taxon>Bacteria</taxon>
        <taxon>Bacillati</taxon>
        <taxon>Bacillota</taxon>
        <taxon>Clostridia</taxon>
        <taxon>Eubacteriales</taxon>
        <taxon>Clostridiaceae</taxon>
        <taxon>Clostridium</taxon>
    </lineage>
</organism>
<evidence type="ECO:0000313" key="2">
    <source>
        <dbReference type="Proteomes" id="UP000182204"/>
    </source>
</evidence>
<dbReference type="InterPro" id="IPR001451">
    <property type="entry name" value="Hexapep"/>
</dbReference>
<accession>A0A1L3NJ07</accession>
<dbReference type="Proteomes" id="UP000182204">
    <property type="component" value="Chromosome"/>
</dbReference>
<dbReference type="InterPro" id="IPR011004">
    <property type="entry name" value="Trimer_LpxA-like_sf"/>
</dbReference>
<dbReference type="SUPFAM" id="SSF51161">
    <property type="entry name" value="Trimeric LpxA-like enzymes"/>
    <property type="match status" value="1"/>
</dbReference>
<reference evidence="1 2" key="1">
    <citation type="submission" date="2015-11" db="EMBL/GenBank/DDBJ databases">
        <authorList>
            <person name="Hill K.K."/>
            <person name="Shirey T.B."/>
            <person name="Raphael B."/>
            <person name="Daligault H.E."/>
            <person name="Davenport K.W."/>
            <person name="Bruce D.C."/>
            <person name="Foley B.T."/>
            <person name="Johnson S.L."/>
        </authorList>
    </citation>
    <scope>NUCLEOTIDE SEQUENCE [LARGE SCALE GENOMIC DNA]</scope>
    <source>
        <strain evidence="1 2">CDC_1632</strain>
    </source>
</reference>
<protein>
    <submittedName>
        <fullName evidence="1">Hexapeptide repeat of succinyl-transferase family protein</fullName>
    </submittedName>
</protein>
<dbReference type="EMBL" id="CP013243">
    <property type="protein sequence ID" value="APH16109.1"/>
    <property type="molecule type" value="Genomic_DNA"/>
</dbReference>
<dbReference type="Pfam" id="PF00132">
    <property type="entry name" value="Hexapep"/>
    <property type="match status" value="1"/>
</dbReference>
<gene>
    <name evidence="1" type="ORF">NPD5_3258</name>
</gene>
<dbReference type="AlphaFoldDB" id="A0A1L3NJ07"/>
<dbReference type="RefSeq" id="WP_072586601.1">
    <property type="nucleotide sequence ID" value="NZ_CP013243.1"/>
</dbReference>
<dbReference type="GO" id="GO:0016740">
    <property type="term" value="F:transferase activity"/>
    <property type="evidence" value="ECO:0007669"/>
    <property type="project" value="UniProtKB-KW"/>
</dbReference>
<dbReference type="CDD" id="cd04647">
    <property type="entry name" value="LbH_MAT_like"/>
    <property type="match status" value="1"/>
</dbReference>
<dbReference type="Gene3D" id="2.160.10.10">
    <property type="entry name" value="Hexapeptide repeat proteins"/>
    <property type="match status" value="1"/>
</dbReference>
<proteinExistence type="predicted"/>
<evidence type="ECO:0000313" key="1">
    <source>
        <dbReference type="EMBL" id="APH16109.1"/>
    </source>
</evidence>
<keyword evidence="1" id="KW-0808">Transferase</keyword>